<keyword evidence="1" id="KW-0472">Membrane</keyword>
<dbReference type="Proteomes" id="UP001059773">
    <property type="component" value="Chromosome"/>
</dbReference>
<evidence type="ECO:0000313" key="2">
    <source>
        <dbReference type="EMBL" id="UUI03307.1"/>
    </source>
</evidence>
<evidence type="ECO:0008006" key="4">
    <source>
        <dbReference type="Google" id="ProtNLM"/>
    </source>
</evidence>
<name>A0ABY5JWS9_9BACI</name>
<feature type="transmembrane region" description="Helical" evidence="1">
    <location>
        <begin position="82"/>
        <end position="101"/>
    </location>
</feature>
<keyword evidence="1" id="KW-1133">Transmembrane helix</keyword>
<gene>
    <name evidence="2" type="ORF">NP439_00885</name>
</gene>
<sequence length="113" mass="13423">MAEIIDKELERTSFRGGVMKSYTFTLQYQDQTGTTYETKKDVSAFTYNSYQNEDDIAIVYRTKNPYDTFIKTGKLGEILSVLIRWESFFILFTISINYFLIRRIIKERSLDIR</sequence>
<evidence type="ECO:0000256" key="1">
    <source>
        <dbReference type="SAM" id="Phobius"/>
    </source>
</evidence>
<organism evidence="2 3">
    <name type="scientific">Oceanobacillus jeddahense</name>
    <dbReference type="NCBI Taxonomy" id="1462527"/>
    <lineage>
        <taxon>Bacteria</taxon>
        <taxon>Bacillati</taxon>
        <taxon>Bacillota</taxon>
        <taxon>Bacilli</taxon>
        <taxon>Bacillales</taxon>
        <taxon>Bacillaceae</taxon>
        <taxon>Oceanobacillus</taxon>
    </lineage>
</organism>
<evidence type="ECO:0000313" key="3">
    <source>
        <dbReference type="Proteomes" id="UP001059773"/>
    </source>
</evidence>
<keyword evidence="1" id="KW-0812">Transmembrane</keyword>
<protein>
    <recommendedName>
        <fullName evidence="4">DUF3592 domain-containing protein</fullName>
    </recommendedName>
</protein>
<accession>A0ABY5JWS9</accession>
<proteinExistence type="predicted"/>
<dbReference type="RefSeq" id="WP_256708405.1">
    <property type="nucleotide sequence ID" value="NZ_CP101914.1"/>
</dbReference>
<reference evidence="2" key="1">
    <citation type="submission" date="2022-07" db="EMBL/GenBank/DDBJ databases">
        <title>FELIX.</title>
        <authorList>
            <person name="Wan K.H."/>
            <person name="Park S."/>
            <person name="Lawrence Q."/>
            <person name="Eichenberger J.P."/>
            <person name="Booth B.W."/>
            <person name="Piaggio A.J."/>
            <person name="Chandler J.C."/>
            <person name="Franklin A.B."/>
            <person name="Celniker S.E."/>
        </authorList>
    </citation>
    <scope>NUCLEOTIDE SEQUENCE</scope>
    <source>
        <strain evidence="2">QA-1986 374</strain>
    </source>
</reference>
<dbReference type="EMBL" id="CP101914">
    <property type="protein sequence ID" value="UUI03307.1"/>
    <property type="molecule type" value="Genomic_DNA"/>
</dbReference>
<keyword evidence="3" id="KW-1185">Reference proteome</keyword>